<feature type="active site" description="Nucleophile" evidence="5">
    <location>
        <position position="412"/>
    </location>
</feature>
<dbReference type="InterPro" id="IPR018120">
    <property type="entry name" value="Glyco_hydro_1_AS"/>
</dbReference>
<dbReference type="Proteomes" id="UP001652582">
    <property type="component" value="Chromosome 26"/>
</dbReference>
<dbReference type="Pfam" id="PF00232">
    <property type="entry name" value="Glyco_hydro_1"/>
    <property type="match status" value="3"/>
</dbReference>
<evidence type="ECO:0000256" key="4">
    <source>
        <dbReference type="ARBA" id="ARBA00023295"/>
    </source>
</evidence>
<evidence type="ECO:0000256" key="2">
    <source>
        <dbReference type="ARBA" id="ARBA00012744"/>
    </source>
</evidence>
<dbReference type="PANTHER" id="PTHR10353">
    <property type="entry name" value="GLYCOSYL HYDROLASE"/>
    <property type="match status" value="1"/>
</dbReference>
<protein>
    <recommendedName>
        <fullName evidence="2">beta-glucosidase</fullName>
        <ecNumber evidence="2">3.2.1.21</ecNumber>
    </recommendedName>
</protein>
<evidence type="ECO:0000313" key="9">
    <source>
        <dbReference type="RefSeq" id="XP_052745821.1"/>
    </source>
</evidence>
<name>A0ABM3M2U3_BICAN</name>
<sequence>MAPVHFIALLCASVALTYAYNARHEVRKFPDGFLFGTATASYQVEGAWDVDGKTENIWDHYTHNHPEFIRDKSNGDIADNSYYLYRRDVQMMRELGLDFYRFSVSWTRILPSGFPDKINEAGVQYYNKLIDELLKYNIQPMMTLYHWDLPQKLQDLGGWTNSEIVTWYSDYARVIFKLFGERVKHFITINEPYQICNSAYGVSDQSGLAPALDSRGVGEYMCAKNLLLAHAKAYHIYNEEFRPTQKGKIFISFSAQWYEPATDSEADIEAAYDANHFYWAQYSWPVFSETGDFPPALKKRVAARSAEQGYPRSRLPEFTPEEIEFVKGTSDYFGLNHYSTNYIHRNESVPVYASPSFADDLGVGSFTLPEWLLGESTRTKYAMYFQYVPWGFRKLLNRIKDDYKNPPVFVTENGIASHGGIVDNDRVTYYRGYLDALLDALEDGCDVRGYTAWSLMDNFEWTAGYTERFGLYEVNYDSIYRTRTPRKSAYVYRELLRSRSLDHHYEPDLTQPLTIAPGQIFLCVLVSLVRCGARIVRKFPEGFSFGAATSSYQIEGGWNADGKSENIWDRFVHTRPELIQDRSTGDIAADSYYLYKRDVEMLRELGVDYYRFSISWSRILPTGFPDKINPAGVQYYNNLIDELLKYNIKPMVTIYHEDLPQKLQDVGGWSNPEITNWFSDYANTVFKLFGDRVKYFITINEPWQLYAWPIFSETGDFPLELKKRIAARSAEQGFPRSRLPEFTPEEIELVRGSSDFFSLNHYQTYNVNSSVPLYDVPSFDDDLRVAYYQSQGWFTGNNSISVYTPWAITEVLKSIKTMFKNPPVMITENGLGSEFRGLEDDDRVTFLRGYLGAVLDAIDNGSDVRGYTVWSLMDNMEWSIGYTKHFGLYEVDFENTNRTRTPRKSAHVYRELLRSRSLDHHYEPDLTQPLTIAPGH</sequence>
<dbReference type="RefSeq" id="XP_052745821.1">
    <property type="nucleotide sequence ID" value="XM_052889861.1"/>
</dbReference>
<comment type="similarity">
    <text evidence="1">Belongs to the glycosyl hydrolase 1 family.</text>
</comment>
<dbReference type="GeneID" id="112053399"/>
<keyword evidence="7" id="KW-0732">Signal</keyword>
<dbReference type="Gene3D" id="3.20.20.80">
    <property type="entry name" value="Glycosidases"/>
    <property type="match status" value="3"/>
</dbReference>
<dbReference type="PRINTS" id="PR00131">
    <property type="entry name" value="GLHYDRLASE1"/>
</dbReference>
<proteinExistence type="inferred from homology"/>
<evidence type="ECO:0000256" key="6">
    <source>
        <dbReference type="RuleBase" id="RU004468"/>
    </source>
</evidence>
<evidence type="ECO:0000256" key="1">
    <source>
        <dbReference type="ARBA" id="ARBA00010838"/>
    </source>
</evidence>
<evidence type="ECO:0000256" key="3">
    <source>
        <dbReference type="ARBA" id="ARBA00022801"/>
    </source>
</evidence>
<feature type="chain" id="PRO_5045158205" description="beta-glucosidase" evidence="7">
    <location>
        <begin position="20"/>
        <end position="936"/>
    </location>
</feature>
<dbReference type="PROSITE" id="PS00572">
    <property type="entry name" value="GLYCOSYL_HYDROL_F1_1"/>
    <property type="match status" value="1"/>
</dbReference>
<dbReference type="InterPro" id="IPR033132">
    <property type="entry name" value="GH_1_N_CS"/>
</dbReference>
<keyword evidence="4 6" id="KW-0326">Glycosidase</keyword>
<dbReference type="InterPro" id="IPR017853">
    <property type="entry name" value="GH"/>
</dbReference>
<evidence type="ECO:0000256" key="5">
    <source>
        <dbReference type="PROSITE-ProRule" id="PRU10055"/>
    </source>
</evidence>
<dbReference type="InterPro" id="IPR001360">
    <property type="entry name" value="Glyco_hydro_1"/>
</dbReference>
<dbReference type="EC" id="3.2.1.21" evidence="2"/>
<evidence type="ECO:0000256" key="7">
    <source>
        <dbReference type="SAM" id="SignalP"/>
    </source>
</evidence>
<reference evidence="9" key="1">
    <citation type="submission" date="2025-08" db="UniProtKB">
        <authorList>
            <consortium name="RefSeq"/>
        </authorList>
    </citation>
    <scope>IDENTIFICATION</scope>
</reference>
<keyword evidence="3 6" id="KW-0378">Hydrolase</keyword>
<gene>
    <name evidence="9" type="primary">LOC112053399</name>
</gene>
<accession>A0ABM3M2U3</accession>
<keyword evidence="8" id="KW-1185">Reference proteome</keyword>
<organism evidence="8 9">
    <name type="scientific">Bicyclus anynana</name>
    <name type="common">Squinting bush brown butterfly</name>
    <dbReference type="NCBI Taxonomy" id="110368"/>
    <lineage>
        <taxon>Eukaryota</taxon>
        <taxon>Metazoa</taxon>
        <taxon>Ecdysozoa</taxon>
        <taxon>Arthropoda</taxon>
        <taxon>Hexapoda</taxon>
        <taxon>Insecta</taxon>
        <taxon>Pterygota</taxon>
        <taxon>Neoptera</taxon>
        <taxon>Endopterygota</taxon>
        <taxon>Lepidoptera</taxon>
        <taxon>Glossata</taxon>
        <taxon>Ditrysia</taxon>
        <taxon>Papilionoidea</taxon>
        <taxon>Nymphalidae</taxon>
        <taxon>Satyrinae</taxon>
        <taxon>Satyrini</taxon>
        <taxon>Mycalesina</taxon>
        <taxon>Bicyclus</taxon>
    </lineage>
</organism>
<evidence type="ECO:0000313" key="8">
    <source>
        <dbReference type="Proteomes" id="UP001652582"/>
    </source>
</evidence>
<dbReference type="PANTHER" id="PTHR10353:SF36">
    <property type="entry name" value="LP05116P"/>
    <property type="match status" value="1"/>
</dbReference>
<feature type="signal peptide" evidence="7">
    <location>
        <begin position="1"/>
        <end position="19"/>
    </location>
</feature>
<dbReference type="PROSITE" id="PS00653">
    <property type="entry name" value="GLYCOSYL_HYDROL_F1_2"/>
    <property type="match status" value="2"/>
</dbReference>
<dbReference type="SUPFAM" id="SSF51445">
    <property type="entry name" value="(Trans)glycosidases"/>
    <property type="match status" value="2"/>
</dbReference>